<accession>A0ABW3MFW8</accession>
<feature type="non-terminal residue" evidence="1">
    <location>
        <position position="1"/>
    </location>
</feature>
<gene>
    <name evidence="1" type="ORF">ACFQ1S_28665</name>
</gene>
<sequence length="97" mass="9823">AALASCSFTGNGIDESCGAAFTYGGGTVTVTADVVSTQKATAHWYIANSDTYVVECRNSFDTAAPVGTWTCSLPAGRFYFVVSAAGVPNGPGSGSVR</sequence>
<comment type="caution">
    <text evidence="1">The sequence shown here is derived from an EMBL/GenBank/DDBJ whole genome shotgun (WGS) entry which is preliminary data.</text>
</comment>
<dbReference type="Proteomes" id="UP001597045">
    <property type="component" value="Unassembled WGS sequence"/>
</dbReference>
<name>A0ABW3MFW8_9PSEU</name>
<dbReference type="EMBL" id="JBHTIS010002053">
    <property type="protein sequence ID" value="MFD1049226.1"/>
    <property type="molecule type" value="Genomic_DNA"/>
</dbReference>
<keyword evidence="2" id="KW-1185">Reference proteome</keyword>
<organism evidence="1 2">
    <name type="scientific">Kibdelosporangium lantanae</name>
    <dbReference type="NCBI Taxonomy" id="1497396"/>
    <lineage>
        <taxon>Bacteria</taxon>
        <taxon>Bacillati</taxon>
        <taxon>Actinomycetota</taxon>
        <taxon>Actinomycetes</taxon>
        <taxon>Pseudonocardiales</taxon>
        <taxon>Pseudonocardiaceae</taxon>
        <taxon>Kibdelosporangium</taxon>
    </lineage>
</organism>
<evidence type="ECO:0000313" key="1">
    <source>
        <dbReference type="EMBL" id="MFD1049226.1"/>
    </source>
</evidence>
<reference evidence="2" key="1">
    <citation type="journal article" date="2019" name="Int. J. Syst. Evol. Microbiol.">
        <title>The Global Catalogue of Microorganisms (GCM) 10K type strain sequencing project: providing services to taxonomists for standard genome sequencing and annotation.</title>
        <authorList>
            <consortium name="The Broad Institute Genomics Platform"/>
            <consortium name="The Broad Institute Genome Sequencing Center for Infectious Disease"/>
            <person name="Wu L."/>
            <person name="Ma J."/>
        </authorList>
    </citation>
    <scope>NUCLEOTIDE SEQUENCE [LARGE SCALE GENOMIC DNA]</scope>
    <source>
        <strain evidence="2">JCM 31486</strain>
    </source>
</reference>
<proteinExistence type="predicted"/>
<evidence type="ECO:0000313" key="2">
    <source>
        <dbReference type="Proteomes" id="UP001597045"/>
    </source>
</evidence>
<evidence type="ECO:0008006" key="3">
    <source>
        <dbReference type="Google" id="ProtNLM"/>
    </source>
</evidence>
<protein>
    <recommendedName>
        <fullName evidence="3">Ig-like domain-containing protein</fullName>
    </recommendedName>
</protein>